<evidence type="ECO:0000256" key="3">
    <source>
        <dbReference type="ARBA" id="ARBA00022737"/>
    </source>
</evidence>
<dbReference type="Proteomes" id="UP000051952">
    <property type="component" value="Unassembled WGS sequence"/>
</dbReference>
<reference evidence="7" key="1">
    <citation type="submission" date="2015-09" db="EMBL/GenBank/DDBJ databases">
        <authorList>
            <consortium name="Pathogen Informatics"/>
        </authorList>
    </citation>
    <scope>NUCLEOTIDE SEQUENCE [LARGE SCALE GENOMIC DNA]</scope>
    <source>
        <strain evidence="7">Lake Konstanz</strain>
    </source>
</reference>
<evidence type="ECO:0000259" key="5">
    <source>
        <dbReference type="Pfam" id="PF14560"/>
    </source>
</evidence>
<proteinExistence type="predicted"/>
<evidence type="ECO:0000313" key="6">
    <source>
        <dbReference type="EMBL" id="CUG92518.1"/>
    </source>
</evidence>
<keyword evidence="4" id="KW-0206">Cytoskeleton</keyword>
<keyword evidence="7" id="KW-1185">Reference proteome</keyword>
<feature type="domain" description="Ubiquitin-like" evidence="5">
    <location>
        <begin position="387"/>
        <end position="457"/>
    </location>
</feature>
<comment type="subcellular location">
    <subcellularLocation>
        <location evidence="1">Cytoplasm</location>
        <location evidence="1">Cytoskeleton</location>
    </subcellularLocation>
</comment>
<dbReference type="Pfam" id="PF14560">
    <property type="entry name" value="Ubiquitin_2"/>
    <property type="match status" value="1"/>
</dbReference>
<dbReference type="SUPFAM" id="SSF54236">
    <property type="entry name" value="Ubiquitin-like"/>
    <property type="match status" value="1"/>
</dbReference>
<protein>
    <recommendedName>
        <fullName evidence="5">Ubiquitin-like domain-containing protein</fullName>
    </recommendedName>
</protein>
<dbReference type="PANTHER" id="PTHR18849">
    <property type="entry name" value="LEUCINE RICH REPEAT PROTEIN"/>
    <property type="match status" value="1"/>
</dbReference>
<sequence length="459" mass="51138">MAEVKLVSLVDAIKERYGSVDDTDYGKDAFFVGDPSRKRNKTWEMVGMEKTRLKQAEHSKLVHVVVRGCGINVAERSENEIADQQLVRVQELDLSGNNELTPESLDIIVQKLPALRVLQVSDVPSLMQFSIAQPVSWGKLTKLVLNNTGFVMLDQIRALMHFEKLDELHLDSNGISCLLEGGEEGTNWSLPSVTALSLAHNSFTSWKTSGLNNALEHCFPSLKKLYLTGNQFPNIAEDDVPSLAFMRSLSLLCLNDNNHLTSPDNLTYIRQLCPTMDTFRITYSFMYPTFNESLARMMVVASIPQISTLNRAAVRPKERTDSELFYVQRGLSETDEQKRTALYPFTMELREKHKDVVLALIKEGETASSGAHVMLELRLKCDGFEDAKKTLPSSLPVGKLKALVRTVFGVDAAYQVLSYWSGDGALAVPPTPLDNELQSLAYFGVGNGSIIRVQDTSVR</sequence>
<dbReference type="EMBL" id="CYKH01002050">
    <property type="protein sequence ID" value="CUG92518.1"/>
    <property type="molecule type" value="Genomic_DNA"/>
</dbReference>
<keyword evidence="3" id="KW-0677">Repeat</keyword>
<keyword evidence="4" id="KW-0963">Cytoplasm</keyword>
<organism evidence="6 7">
    <name type="scientific">Bodo saltans</name>
    <name type="common">Flagellated protozoan</name>
    <dbReference type="NCBI Taxonomy" id="75058"/>
    <lineage>
        <taxon>Eukaryota</taxon>
        <taxon>Discoba</taxon>
        <taxon>Euglenozoa</taxon>
        <taxon>Kinetoplastea</taxon>
        <taxon>Metakinetoplastina</taxon>
        <taxon>Eubodonida</taxon>
        <taxon>Bodonidae</taxon>
        <taxon>Bodo</taxon>
    </lineage>
</organism>
<dbReference type="PANTHER" id="PTHR18849:SF0">
    <property type="entry name" value="CILIA- AND FLAGELLA-ASSOCIATED PROTEIN 410-RELATED"/>
    <property type="match status" value="1"/>
</dbReference>
<dbReference type="InterPro" id="IPR029071">
    <property type="entry name" value="Ubiquitin-like_domsf"/>
</dbReference>
<evidence type="ECO:0000313" key="7">
    <source>
        <dbReference type="Proteomes" id="UP000051952"/>
    </source>
</evidence>
<evidence type="ECO:0000256" key="2">
    <source>
        <dbReference type="ARBA" id="ARBA00022614"/>
    </source>
</evidence>
<dbReference type="GO" id="GO:0005856">
    <property type="term" value="C:cytoskeleton"/>
    <property type="evidence" value="ECO:0007669"/>
    <property type="project" value="UniProtKB-SubCell"/>
</dbReference>
<dbReference type="OMA" id="RMYVVAA"/>
<keyword evidence="2" id="KW-0433">Leucine-rich repeat</keyword>
<dbReference type="Gene3D" id="3.80.10.10">
    <property type="entry name" value="Ribonuclease Inhibitor"/>
    <property type="match status" value="2"/>
</dbReference>
<dbReference type="CDD" id="cd17044">
    <property type="entry name" value="Ubl_TBCE"/>
    <property type="match status" value="1"/>
</dbReference>
<dbReference type="OrthoDB" id="5273213at2759"/>
<accession>A0A0S4JLX2</accession>
<evidence type="ECO:0000256" key="4">
    <source>
        <dbReference type="ARBA" id="ARBA00023212"/>
    </source>
</evidence>
<evidence type="ECO:0000256" key="1">
    <source>
        <dbReference type="ARBA" id="ARBA00004245"/>
    </source>
</evidence>
<dbReference type="AlphaFoldDB" id="A0A0S4JLX2"/>
<dbReference type="InterPro" id="IPR000626">
    <property type="entry name" value="Ubiquitin-like_dom"/>
</dbReference>
<gene>
    <name evidence="6" type="ORF">BSAL_37820</name>
</gene>
<dbReference type="Gene3D" id="3.10.20.90">
    <property type="entry name" value="Phosphatidylinositol 3-kinase Catalytic Subunit, Chain A, domain 1"/>
    <property type="match status" value="1"/>
</dbReference>
<dbReference type="InterPro" id="IPR044079">
    <property type="entry name" value="Ubl_TBCE"/>
</dbReference>
<dbReference type="VEuPathDB" id="TriTrypDB:BSAL_37820"/>
<dbReference type="SUPFAM" id="SSF52058">
    <property type="entry name" value="L domain-like"/>
    <property type="match status" value="1"/>
</dbReference>
<dbReference type="InterPro" id="IPR032675">
    <property type="entry name" value="LRR_dom_sf"/>
</dbReference>
<name>A0A0S4JLX2_BODSA</name>